<dbReference type="KEGG" id="cmv:CMUST_15345"/>
<evidence type="ECO:0000259" key="5">
    <source>
        <dbReference type="PROSITE" id="PS51296"/>
    </source>
</evidence>
<dbReference type="STRING" id="571915.CMUST_15345"/>
<evidence type="ECO:0000256" key="3">
    <source>
        <dbReference type="ARBA" id="ARBA00023004"/>
    </source>
</evidence>
<gene>
    <name evidence="6" type="ORF">CMUST_15345</name>
</gene>
<dbReference type="InterPro" id="IPR036922">
    <property type="entry name" value="Rieske_2Fe-2S_sf"/>
</dbReference>
<sequence>MTDHDATSCSRRMFLIGTATTFAGAVLAACSSRADKISVTATDVPVGSAVIDGDIIIAQPVAGEYKAYSSICPHQGYPITQVTGSAVRCTRHGSTFDIVDGSVIDGPSRDGLRPRKVTLEGETFNVAE</sequence>
<protein>
    <submittedName>
        <fullName evidence="6">Ferredoxin subunit of nitrite reductase and ring-hydroxylating dioxygenase</fullName>
    </submittedName>
</protein>
<name>A0A0G3H678_9CORY</name>
<dbReference type="GO" id="GO:0016705">
    <property type="term" value="F:oxidoreductase activity, acting on paired donors, with incorporation or reduction of molecular oxygen"/>
    <property type="evidence" value="ECO:0007669"/>
    <property type="project" value="UniProtKB-ARBA"/>
</dbReference>
<dbReference type="GO" id="GO:0046872">
    <property type="term" value="F:metal ion binding"/>
    <property type="evidence" value="ECO:0007669"/>
    <property type="project" value="UniProtKB-KW"/>
</dbReference>
<dbReference type="Pfam" id="PF00355">
    <property type="entry name" value="Rieske"/>
    <property type="match status" value="1"/>
</dbReference>
<keyword evidence="6" id="KW-0223">Dioxygenase</keyword>
<keyword evidence="6" id="KW-0560">Oxidoreductase</keyword>
<dbReference type="SUPFAM" id="SSF50022">
    <property type="entry name" value="ISP domain"/>
    <property type="match status" value="1"/>
</dbReference>
<dbReference type="InterPro" id="IPR017941">
    <property type="entry name" value="Rieske_2Fe-2S"/>
</dbReference>
<evidence type="ECO:0000313" key="7">
    <source>
        <dbReference type="Proteomes" id="UP000035199"/>
    </source>
</evidence>
<evidence type="ECO:0000313" key="6">
    <source>
        <dbReference type="EMBL" id="AKK07358.1"/>
    </source>
</evidence>
<reference evidence="7" key="2">
    <citation type="submission" date="2015-05" db="EMBL/GenBank/DDBJ databases">
        <title>Complete genome sequence of Corynebacterium mustelae DSM 45274, isolated from various tissues of a male ferret with lethal sepsis.</title>
        <authorList>
            <person name="Ruckert C."/>
            <person name="Albersmeier A."/>
            <person name="Winkler A."/>
            <person name="Tauch A."/>
        </authorList>
    </citation>
    <scope>NUCLEOTIDE SEQUENCE [LARGE SCALE GENOMIC DNA]</scope>
    <source>
        <strain evidence="7">DSM 45274</strain>
    </source>
</reference>
<keyword evidence="2" id="KW-0479">Metal-binding</keyword>
<dbReference type="PROSITE" id="PS51318">
    <property type="entry name" value="TAT"/>
    <property type="match status" value="1"/>
</dbReference>
<dbReference type="CDD" id="cd03467">
    <property type="entry name" value="Rieske"/>
    <property type="match status" value="1"/>
</dbReference>
<dbReference type="PATRIC" id="fig|571915.4.peg.3294"/>
<evidence type="ECO:0000256" key="4">
    <source>
        <dbReference type="ARBA" id="ARBA00023014"/>
    </source>
</evidence>
<dbReference type="Gene3D" id="2.102.10.10">
    <property type="entry name" value="Rieske [2Fe-2S] iron-sulphur domain"/>
    <property type="match status" value="1"/>
</dbReference>
<feature type="domain" description="Rieske" evidence="5">
    <location>
        <begin position="36"/>
        <end position="126"/>
    </location>
</feature>
<dbReference type="OrthoDB" id="25106at2"/>
<dbReference type="GO" id="GO:0051537">
    <property type="term" value="F:2 iron, 2 sulfur cluster binding"/>
    <property type="evidence" value="ECO:0007669"/>
    <property type="project" value="UniProtKB-KW"/>
</dbReference>
<keyword evidence="4" id="KW-0411">Iron-sulfur</keyword>
<dbReference type="RefSeq" id="WP_047263202.1">
    <property type="nucleotide sequence ID" value="NZ_CP011542.1"/>
</dbReference>
<keyword evidence="7" id="KW-1185">Reference proteome</keyword>
<keyword evidence="1" id="KW-0001">2Fe-2S</keyword>
<dbReference type="EMBL" id="CP011542">
    <property type="protein sequence ID" value="AKK07358.1"/>
    <property type="molecule type" value="Genomic_DNA"/>
</dbReference>
<evidence type="ECO:0000256" key="2">
    <source>
        <dbReference type="ARBA" id="ARBA00022723"/>
    </source>
</evidence>
<accession>A0A0G3H678</accession>
<proteinExistence type="predicted"/>
<dbReference type="PROSITE" id="PS51296">
    <property type="entry name" value="RIESKE"/>
    <property type="match status" value="1"/>
</dbReference>
<dbReference type="Proteomes" id="UP000035199">
    <property type="component" value="Chromosome"/>
</dbReference>
<dbReference type="InterPro" id="IPR006311">
    <property type="entry name" value="TAT_signal"/>
</dbReference>
<organism evidence="6 7">
    <name type="scientific">Corynebacterium mustelae</name>
    <dbReference type="NCBI Taxonomy" id="571915"/>
    <lineage>
        <taxon>Bacteria</taxon>
        <taxon>Bacillati</taxon>
        <taxon>Actinomycetota</taxon>
        <taxon>Actinomycetes</taxon>
        <taxon>Mycobacteriales</taxon>
        <taxon>Corynebacteriaceae</taxon>
        <taxon>Corynebacterium</taxon>
    </lineage>
</organism>
<dbReference type="GO" id="GO:0004497">
    <property type="term" value="F:monooxygenase activity"/>
    <property type="evidence" value="ECO:0007669"/>
    <property type="project" value="UniProtKB-ARBA"/>
</dbReference>
<evidence type="ECO:0000256" key="1">
    <source>
        <dbReference type="ARBA" id="ARBA00022714"/>
    </source>
</evidence>
<dbReference type="AlphaFoldDB" id="A0A0G3H678"/>
<reference evidence="6 7" key="1">
    <citation type="journal article" date="2015" name="Genome Announc.">
        <title>Complete Genome Sequence of the Type Strain Corynebacterium mustelae DSM 45274, Isolated from Various Tissues of a Male Ferret with Lethal Sepsis.</title>
        <authorList>
            <person name="Ruckert C."/>
            <person name="Eimer J."/>
            <person name="Winkler A."/>
            <person name="Tauch A."/>
        </authorList>
    </citation>
    <scope>NUCLEOTIDE SEQUENCE [LARGE SCALE GENOMIC DNA]</scope>
    <source>
        <strain evidence="6 7">DSM 45274</strain>
    </source>
</reference>
<keyword evidence="3" id="KW-0408">Iron</keyword>
<dbReference type="GO" id="GO:0051213">
    <property type="term" value="F:dioxygenase activity"/>
    <property type="evidence" value="ECO:0007669"/>
    <property type="project" value="UniProtKB-KW"/>
</dbReference>